<evidence type="ECO:0000313" key="3">
    <source>
        <dbReference type="EMBL" id="MYR31524.1"/>
    </source>
</evidence>
<feature type="transmembrane region" description="Helical" evidence="2">
    <location>
        <begin position="66"/>
        <end position="87"/>
    </location>
</feature>
<dbReference type="EMBL" id="WWHY01000001">
    <property type="protein sequence ID" value="MYR31524.1"/>
    <property type="molecule type" value="Genomic_DNA"/>
</dbReference>
<keyword evidence="2" id="KW-0812">Transmembrane</keyword>
<proteinExistence type="predicted"/>
<gene>
    <name evidence="3" type="ORF">GTW20_04380</name>
</gene>
<feature type="transmembrane region" description="Helical" evidence="2">
    <location>
        <begin position="121"/>
        <end position="139"/>
    </location>
</feature>
<comment type="caution">
    <text evidence="3">The sequence shown here is derived from an EMBL/GenBank/DDBJ whole genome shotgun (WGS) entry which is preliminary data.</text>
</comment>
<feature type="transmembrane region" description="Helical" evidence="2">
    <location>
        <begin position="27"/>
        <end position="46"/>
    </location>
</feature>
<feature type="region of interest" description="Disordered" evidence="1">
    <location>
        <begin position="161"/>
        <end position="186"/>
    </location>
</feature>
<dbReference type="AlphaFoldDB" id="A0A7K2IP23"/>
<sequence>MQQSRPRPTTGPRPRPRRRPFARISRGRLYDVVSAGARVGVGWVFAEYGLALRGREDVVAERLIDAGLSPIAFVSPLVPPLLVALSISFAVGLLTWLTGPLLALAALVGTFTAGAEPLSLFGSWGSTMLVIAVCALLAVGGGRWSWDHLILGTGATGVRRRGRRSTSTVGRGSPTISPRRPEHAPPLLYPVDQAALRRPSRL</sequence>
<organism evidence="3 4">
    <name type="scientific">Nocardiopsis alba</name>
    <dbReference type="NCBI Taxonomy" id="53437"/>
    <lineage>
        <taxon>Bacteria</taxon>
        <taxon>Bacillati</taxon>
        <taxon>Actinomycetota</taxon>
        <taxon>Actinomycetes</taxon>
        <taxon>Streptosporangiales</taxon>
        <taxon>Nocardiopsidaceae</taxon>
        <taxon>Nocardiopsis</taxon>
    </lineage>
</organism>
<evidence type="ECO:0000256" key="1">
    <source>
        <dbReference type="SAM" id="MobiDB-lite"/>
    </source>
</evidence>
<protein>
    <submittedName>
        <fullName evidence="3">DoxX family protein</fullName>
    </submittedName>
</protein>
<keyword evidence="2" id="KW-0472">Membrane</keyword>
<name>A0A7K2IP23_9ACTN</name>
<dbReference type="GeneID" id="91393480"/>
<accession>A0A7K2IP23</accession>
<feature type="transmembrane region" description="Helical" evidence="2">
    <location>
        <begin position="94"/>
        <end position="115"/>
    </location>
</feature>
<dbReference type="Proteomes" id="UP000467124">
    <property type="component" value="Unassembled WGS sequence"/>
</dbReference>
<dbReference type="RefSeq" id="WP_042284978.1">
    <property type="nucleotide sequence ID" value="NZ_BAZE01000012.1"/>
</dbReference>
<evidence type="ECO:0000313" key="4">
    <source>
        <dbReference type="Proteomes" id="UP000467124"/>
    </source>
</evidence>
<keyword evidence="2" id="KW-1133">Transmembrane helix</keyword>
<evidence type="ECO:0000256" key="2">
    <source>
        <dbReference type="SAM" id="Phobius"/>
    </source>
</evidence>
<reference evidence="3 4" key="1">
    <citation type="journal article" date="2019" name="Nat. Commun.">
        <title>The antimicrobial potential of Streptomyces from insect microbiomes.</title>
        <authorList>
            <person name="Chevrette M.G."/>
            <person name="Carlson C.M."/>
            <person name="Ortega H.E."/>
            <person name="Thomas C."/>
            <person name="Ananiev G.E."/>
            <person name="Barns K.J."/>
            <person name="Book A.J."/>
            <person name="Cagnazzo J."/>
            <person name="Carlos C."/>
            <person name="Flanigan W."/>
            <person name="Grubbs K.J."/>
            <person name="Horn H.A."/>
            <person name="Hoffmann F.M."/>
            <person name="Klassen J.L."/>
            <person name="Knack J.J."/>
            <person name="Lewin G.R."/>
            <person name="McDonald B.R."/>
            <person name="Muller L."/>
            <person name="Melo W.G.P."/>
            <person name="Pinto-Tomas A.A."/>
            <person name="Schmitz A."/>
            <person name="Wendt-Pienkowski E."/>
            <person name="Wildman S."/>
            <person name="Zhao M."/>
            <person name="Zhang F."/>
            <person name="Bugni T.S."/>
            <person name="Andes D.R."/>
            <person name="Pupo M.T."/>
            <person name="Currie C.R."/>
        </authorList>
    </citation>
    <scope>NUCLEOTIDE SEQUENCE [LARGE SCALE GENOMIC DNA]</scope>
    <source>
        <strain evidence="3 4">SID5840</strain>
    </source>
</reference>